<dbReference type="SUPFAM" id="SSF47473">
    <property type="entry name" value="EF-hand"/>
    <property type="match status" value="1"/>
</dbReference>
<feature type="region of interest" description="Disordered" evidence="3">
    <location>
        <begin position="36"/>
        <end position="68"/>
    </location>
</feature>
<dbReference type="PROSITE" id="PS50222">
    <property type="entry name" value="EF_HAND_2"/>
    <property type="match status" value="2"/>
</dbReference>
<evidence type="ECO:0000313" key="5">
    <source>
        <dbReference type="EnsemblProtists" id="PYU1_T010894"/>
    </source>
</evidence>
<dbReference type="InterPro" id="IPR018247">
    <property type="entry name" value="EF_Hand_1_Ca_BS"/>
</dbReference>
<organism evidence="5 6">
    <name type="scientific">Globisporangium ultimum (strain ATCC 200006 / CBS 805.95 / DAOM BR144)</name>
    <name type="common">Pythium ultimum</name>
    <dbReference type="NCBI Taxonomy" id="431595"/>
    <lineage>
        <taxon>Eukaryota</taxon>
        <taxon>Sar</taxon>
        <taxon>Stramenopiles</taxon>
        <taxon>Oomycota</taxon>
        <taxon>Peronosporomycetes</taxon>
        <taxon>Pythiales</taxon>
        <taxon>Pythiaceae</taxon>
        <taxon>Globisporangium</taxon>
    </lineage>
</organism>
<dbReference type="PROSITE" id="PS00018">
    <property type="entry name" value="EF_HAND_1"/>
    <property type="match status" value="2"/>
</dbReference>
<dbReference type="GO" id="GO:0005509">
    <property type="term" value="F:calcium ion binding"/>
    <property type="evidence" value="ECO:0007669"/>
    <property type="project" value="InterPro"/>
</dbReference>
<feature type="compositionally biased region" description="Low complexity" evidence="3">
    <location>
        <begin position="50"/>
        <end position="63"/>
    </location>
</feature>
<dbReference type="InParanoid" id="K3X0Z5"/>
<proteinExistence type="predicted"/>
<dbReference type="EnsemblProtists" id="PYU1_T010894">
    <property type="protein sequence ID" value="PYU1_T010894"/>
    <property type="gene ID" value="PYU1_G010871"/>
</dbReference>
<dbReference type="CDD" id="cd00051">
    <property type="entry name" value="EFh"/>
    <property type="match status" value="1"/>
</dbReference>
<dbReference type="PANTHER" id="PTHR47225:SF1">
    <property type="entry name" value="EF-HAND CALCIUM-BINDING DOMAIN-CONTAINING PROTEIN 12"/>
    <property type="match status" value="1"/>
</dbReference>
<dbReference type="Pfam" id="PF13499">
    <property type="entry name" value="EF-hand_7"/>
    <property type="match status" value="1"/>
</dbReference>
<dbReference type="InterPro" id="IPR042847">
    <property type="entry name" value="EFC12"/>
</dbReference>
<dbReference type="InterPro" id="IPR011992">
    <property type="entry name" value="EF-hand-dom_pair"/>
</dbReference>
<dbReference type="VEuPathDB" id="FungiDB:PYU1_G010871"/>
<dbReference type="InterPro" id="IPR002048">
    <property type="entry name" value="EF_hand_dom"/>
</dbReference>
<evidence type="ECO:0000313" key="6">
    <source>
        <dbReference type="Proteomes" id="UP000019132"/>
    </source>
</evidence>
<dbReference type="STRING" id="431595.K3X0Z5"/>
<keyword evidence="6" id="KW-1185">Reference proteome</keyword>
<evidence type="ECO:0000259" key="4">
    <source>
        <dbReference type="PROSITE" id="PS50222"/>
    </source>
</evidence>
<dbReference type="EMBL" id="GL376590">
    <property type="status" value="NOT_ANNOTATED_CDS"/>
    <property type="molecule type" value="Genomic_DNA"/>
</dbReference>
<dbReference type="AlphaFoldDB" id="K3X0Z5"/>
<feature type="domain" description="EF-hand" evidence="4">
    <location>
        <begin position="149"/>
        <end position="184"/>
    </location>
</feature>
<evidence type="ECO:0000256" key="1">
    <source>
        <dbReference type="ARBA" id="ARBA00022837"/>
    </source>
</evidence>
<keyword evidence="2" id="KW-0175">Coiled coil</keyword>
<dbReference type="SMART" id="SM00054">
    <property type="entry name" value="EFh"/>
    <property type="match status" value="2"/>
</dbReference>
<dbReference type="Proteomes" id="UP000019132">
    <property type="component" value="Unassembled WGS sequence"/>
</dbReference>
<feature type="domain" description="EF-hand" evidence="4">
    <location>
        <begin position="113"/>
        <end position="148"/>
    </location>
</feature>
<dbReference type="HOGENOM" id="CLU_800457_0_0_1"/>
<reference evidence="5" key="3">
    <citation type="submission" date="2015-02" db="UniProtKB">
        <authorList>
            <consortium name="EnsemblProtists"/>
        </authorList>
    </citation>
    <scope>IDENTIFICATION</scope>
    <source>
        <strain evidence="5">DAOM BR144</strain>
    </source>
</reference>
<dbReference type="Gene3D" id="1.10.238.10">
    <property type="entry name" value="EF-hand"/>
    <property type="match status" value="1"/>
</dbReference>
<reference evidence="6" key="1">
    <citation type="journal article" date="2010" name="Genome Biol.">
        <title>Genome sequence of the necrotrophic plant pathogen Pythium ultimum reveals original pathogenicity mechanisms and effector repertoire.</title>
        <authorList>
            <person name="Levesque C.A."/>
            <person name="Brouwer H."/>
            <person name="Cano L."/>
            <person name="Hamilton J.P."/>
            <person name="Holt C."/>
            <person name="Huitema E."/>
            <person name="Raffaele S."/>
            <person name="Robideau G.P."/>
            <person name="Thines M."/>
            <person name="Win J."/>
            <person name="Zerillo M.M."/>
            <person name="Beakes G.W."/>
            <person name="Boore J.L."/>
            <person name="Busam D."/>
            <person name="Dumas B."/>
            <person name="Ferriera S."/>
            <person name="Fuerstenberg S.I."/>
            <person name="Gachon C.M."/>
            <person name="Gaulin E."/>
            <person name="Govers F."/>
            <person name="Grenville-Briggs L."/>
            <person name="Horner N."/>
            <person name="Hostetler J."/>
            <person name="Jiang R.H."/>
            <person name="Johnson J."/>
            <person name="Krajaejun T."/>
            <person name="Lin H."/>
            <person name="Meijer H.J."/>
            <person name="Moore B."/>
            <person name="Morris P."/>
            <person name="Phuntmart V."/>
            <person name="Puiu D."/>
            <person name="Shetty J."/>
            <person name="Stajich J.E."/>
            <person name="Tripathy S."/>
            <person name="Wawra S."/>
            <person name="van West P."/>
            <person name="Whitty B.R."/>
            <person name="Coutinho P.M."/>
            <person name="Henrissat B."/>
            <person name="Martin F."/>
            <person name="Thomas P.D."/>
            <person name="Tyler B.M."/>
            <person name="De Vries R.P."/>
            <person name="Kamoun S."/>
            <person name="Yandell M."/>
            <person name="Tisserat N."/>
            <person name="Buell C.R."/>
        </authorList>
    </citation>
    <scope>NUCLEOTIDE SEQUENCE</scope>
    <source>
        <strain evidence="6">DAOM:BR144</strain>
    </source>
</reference>
<reference evidence="6" key="2">
    <citation type="submission" date="2010-04" db="EMBL/GenBank/DDBJ databases">
        <authorList>
            <person name="Buell R."/>
            <person name="Hamilton J."/>
            <person name="Hostetler J."/>
        </authorList>
    </citation>
    <scope>NUCLEOTIDE SEQUENCE [LARGE SCALE GENOMIC DNA]</scope>
    <source>
        <strain evidence="6">DAOM:BR144</strain>
    </source>
</reference>
<keyword evidence="1" id="KW-0106">Calcium</keyword>
<protein>
    <recommendedName>
        <fullName evidence="4">EF-hand domain-containing protein</fullName>
    </recommendedName>
</protein>
<feature type="coiled-coil region" evidence="2">
    <location>
        <begin position="174"/>
        <end position="201"/>
    </location>
</feature>
<evidence type="ECO:0000256" key="2">
    <source>
        <dbReference type="SAM" id="Coils"/>
    </source>
</evidence>
<name>K3X0Z5_GLOUD</name>
<feature type="compositionally biased region" description="Polar residues" evidence="3">
    <location>
        <begin position="36"/>
        <end position="45"/>
    </location>
</feature>
<dbReference type="PANTHER" id="PTHR47225">
    <property type="entry name" value="EF-HAND CALCIUM-BINDING DOMAIN-CONTAINING PROTEIN 12"/>
    <property type="match status" value="1"/>
</dbReference>
<accession>K3X0Z5</accession>
<sequence length="347" mass="38385">MNFPKLSIPGTKSLAPIPKRILNSNASASPTATKQLNKSKSQQLMSLGAPNNRPVRVPSSSVSLSGEHRAPSLGMAAADSAFAGTYQTTDLKTQEKLTLFREIVRRIDGYMKRKHLRVIDLFRFCDADGNGSISPQEMIDTLSQMEIQLTAEQGQDFINYIDKDGNGSIDIDEFEELVRVARRNEAQRDQLKKELSHAKKAPVETKPSAKFSTFIKFRQRICDEFKSVDVADYGALSASQLRSILSRLNIPGVDEILIDGLIERTLAAGSAASSLSAADSSSLPSTSTSPASAEATPNLTGMVYYNQLCRVLEDLEWSRKSNRFLDHSWISQFDSQMDRAVREFDLL</sequence>
<dbReference type="eggNOG" id="ENOG502RXSY">
    <property type="taxonomic scope" value="Eukaryota"/>
</dbReference>
<evidence type="ECO:0000256" key="3">
    <source>
        <dbReference type="SAM" id="MobiDB-lite"/>
    </source>
</evidence>